<evidence type="ECO:0000256" key="7">
    <source>
        <dbReference type="SAM" id="MobiDB-lite"/>
    </source>
</evidence>
<evidence type="ECO:0000256" key="5">
    <source>
        <dbReference type="ARBA" id="ARBA00022989"/>
    </source>
</evidence>
<feature type="region of interest" description="Disordered" evidence="7">
    <location>
        <begin position="522"/>
        <end position="541"/>
    </location>
</feature>
<dbReference type="PRINTS" id="PR01036">
    <property type="entry name" value="TCRTETB"/>
</dbReference>
<dbReference type="Gene3D" id="1.20.1720.10">
    <property type="entry name" value="Multidrug resistance protein D"/>
    <property type="match status" value="1"/>
</dbReference>
<feature type="domain" description="Major facilitator superfamily (MFS) profile" evidence="9">
    <location>
        <begin position="15"/>
        <end position="518"/>
    </location>
</feature>
<evidence type="ECO:0000256" key="4">
    <source>
        <dbReference type="ARBA" id="ARBA00022692"/>
    </source>
</evidence>
<dbReference type="InterPro" id="IPR020846">
    <property type="entry name" value="MFS_dom"/>
</dbReference>
<evidence type="ECO:0000256" key="3">
    <source>
        <dbReference type="ARBA" id="ARBA00022475"/>
    </source>
</evidence>
<proteinExistence type="predicted"/>
<dbReference type="PANTHER" id="PTHR23501">
    <property type="entry name" value="MAJOR FACILITATOR SUPERFAMILY"/>
    <property type="match status" value="1"/>
</dbReference>
<feature type="transmembrane region" description="Helical" evidence="8">
    <location>
        <begin position="494"/>
        <end position="513"/>
    </location>
</feature>
<comment type="subcellular location">
    <subcellularLocation>
        <location evidence="1">Cell membrane</location>
        <topology evidence="1">Multi-pass membrane protein</topology>
    </subcellularLocation>
</comment>
<keyword evidence="3" id="KW-1003">Cell membrane</keyword>
<dbReference type="GO" id="GO:0022857">
    <property type="term" value="F:transmembrane transporter activity"/>
    <property type="evidence" value="ECO:0007669"/>
    <property type="project" value="InterPro"/>
</dbReference>
<organism evidence="10 11">
    <name type="scientific">Bacillus subtilis</name>
    <dbReference type="NCBI Taxonomy" id="1423"/>
    <lineage>
        <taxon>Bacteria</taxon>
        <taxon>Bacillati</taxon>
        <taxon>Bacillota</taxon>
        <taxon>Bacilli</taxon>
        <taxon>Bacillales</taxon>
        <taxon>Bacillaceae</taxon>
        <taxon>Bacillus</taxon>
    </lineage>
</organism>
<keyword evidence="2" id="KW-0813">Transport</keyword>
<evidence type="ECO:0000256" key="1">
    <source>
        <dbReference type="ARBA" id="ARBA00004651"/>
    </source>
</evidence>
<keyword evidence="4 8" id="KW-0812">Transmembrane</keyword>
<feature type="transmembrane region" description="Helical" evidence="8">
    <location>
        <begin position="230"/>
        <end position="249"/>
    </location>
</feature>
<feature type="transmembrane region" description="Helical" evidence="8">
    <location>
        <begin position="270"/>
        <end position="293"/>
    </location>
</feature>
<accession>A0AAP2M2P5</accession>
<feature type="transmembrane region" description="Helical" evidence="8">
    <location>
        <begin position="360"/>
        <end position="381"/>
    </location>
</feature>
<dbReference type="PROSITE" id="PS00216">
    <property type="entry name" value="SUGAR_TRANSPORT_1"/>
    <property type="match status" value="1"/>
</dbReference>
<dbReference type="InterPro" id="IPR005829">
    <property type="entry name" value="Sugar_transporter_CS"/>
</dbReference>
<reference evidence="10" key="1">
    <citation type="submission" date="2023-05" db="EMBL/GenBank/DDBJ databases">
        <title>Complete genome sequence of Bacillus subtilis SRCM117797 isolated from Soybean paste.</title>
        <authorList>
            <person name="Abraha H.B."/>
            <person name="Kim K.-P."/>
            <person name="Ryu M.-S."/>
            <person name="Jeong D.-Y."/>
        </authorList>
    </citation>
    <scope>NUCLEOTIDE SEQUENCE</scope>
    <source>
        <strain evidence="10">SRCM117797</strain>
    </source>
</reference>
<dbReference type="InterPro" id="IPR011701">
    <property type="entry name" value="MFS"/>
</dbReference>
<name>A0AAP2M2P5_BACIU</name>
<dbReference type="Proteomes" id="UP001229422">
    <property type="component" value="Chromosome"/>
</dbReference>
<dbReference type="EMBL" id="CP125292">
    <property type="protein sequence ID" value="WHM22942.1"/>
    <property type="molecule type" value="Genomic_DNA"/>
</dbReference>
<dbReference type="SUPFAM" id="SSF103473">
    <property type="entry name" value="MFS general substrate transporter"/>
    <property type="match status" value="1"/>
</dbReference>
<dbReference type="FunFam" id="1.20.1720.10:FF:000017">
    <property type="entry name" value="Drug resistance MFS transporter"/>
    <property type="match status" value="1"/>
</dbReference>
<feature type="transmembrane region" description="Helical" evidence="8">
    <location>
        <begin position="46"/>
        <end position="67"/>
    </location>
</feature>
<dbReference type="FunFam" id="1.20.1250.20:FF:000772">
    <property type="entry name" value="Multidrug efflux transporter MdtP"/>
    <property type="match status" value="1"/>
</dbReference>
<evidence type="ECO:0000259" key="9">
    <source>
        <dbReference type="PROSITE" id="PS50850"/>
    </source>
</evidence>
<feature type="transmembrane region" description="Helical" evidence="8">
    <location>
        <begin position="79"/>
        <end position="99"/>
    </location>
</feature>
<dbReference type="RefSeq" id="WP_017697184.1">
    <property type="nucleotide sequence ID" value="NZ_CP023257.1"/>
</dbReference>
<feature type="transmembrane region" description="Helical" evidence="8">
    <location>
        <begin position="305"/>
        <end position="327"/>
    </location>
</feature>
<feature type="transmembrane region" description="Helical" evidence="8">
    <location>
        <begin position="401"/>
        <end position="420"/>
    </location>
</feature>
<dbReference type="NCBIfam" id="TIGR00711">
    <property type="entry name" value="efflux_EmrB"/>
    <property type="match status" value="1"/>
</dbReference>
<dbReference type="AlphaFoldDB" id="A0AAP2M2P5"/>
<feature type="transmembrane region" description="Helical" evidence="8">
    <location>
        <begin position="197"/>
        <end position="218"/>
    </location>
</feature>
<dbReference type="PROSITE" id="PS50850">
    <property type="entry name" value="MFS"/>
    <property type="match status" value="1"/>
</dbReference>
<gene>
    <name evidence="10" type="primary">mdtP</name>
    <name evidence="10" type="ORF">QL281_07895</name>
</gene>
<evidence type="ECO:0000256" key="8">
    <source>
        <dbReference type="SAM" id="Phobius"/>
    </source>
</evidence>
<keyword evidence="6 8" id="KW-0472">Membrane</keyword>
<dbReference type="PANTHER" id="PTHR23501:SF197">
    <property type="entry name" value="COMD"/>
    <property type="match status" value="1"/>
</dbReference>
<evidence type="ECO:0000256" key="6">
    <source>
        <dbReference type="ARBA" id="ARBA00023136"/>
    </source>
</evidence>
<evidence type="ECO:0000313" key="10">
    <source>
        <dbReference type="EMBL" id="WHM22942.1"/>
    </source>
</evidence>
<protein>
    <submittedName>
        <fullName evidence="10">Multidrug efflux MFS transporter MdtP</fullName>
    </submittedName>
</protein>
<dbReference type="GO" id="GO:0005886">
    <property type="term" value="C:plasma membrane"/>
    <property type="evidence" value="ECO:0007669"/>
    <property type="project" value="UniProtKB-SubCell"/>
</dbReference>
<feature type="transmembrane region" description="Helical" evidence="8">
    <location>
        <begin position="138"/>
        <end position="156"/>
    </location>
</feature>
<feature type="transmembrane region" description="Helical" evidence="8">
    <location>
        <begin position="105"/>
        <end position="126"/>
    </location>
</feature>
<sequence>MKMSKEGKQSKRTLLITGLIIAMFFSALDGTIVGTAMPKIVGDLGGLSMMTWLTTAYLLTSTTIVPIAGKLADLLGRRIVYVSGLIIFMAASALCGMANNMTELIIFRGLQGIGGGIMMPMAMIVIGDLFTGKQRAKFQGVFGAIYGLASVIGPQIGGWIVDSLNWKWVFYINLPVGIIAVIFIARGLQGRQQTGPINFDIAGIFTMIVGVVSLLLALSFGGKDYAWDSWQILGLFALALIGIVSFIIVESKAKEPILPMYLFKNRTFTFLNLIGFFMSIGMFGAITFVPFFMQGIVGVSASESGTIMTPMMISMIITSIIGGQLVYKIGIKSQIITGMLVMAGGFLLLTTLDLDTSKLVATSFMAIIGLGMGLVMPILTLALQESFSKEELGVVTSSSQFFRSIGGTFGITMLGAVMNARSGNLLTDKLVPYLDSLPAQASSFAAQLKGMIDTNPQGLLQSLFSPDAVKQIPAAFSSHIVPILKTSLMDSLHSVFYTGLIFIAVGAVFTLFLKPIKLSNKKAEDQQEKEKAAKAVESPSH</sequence>
<dbReference type="CDD" id="cd17502">
    <property type="entry name" value="MFS_Azr1_MDR_like"/>
    <property type="match status" value="1"/>
</dbReference>
<feature type="transmembrane region" description="Helical" evidence="8">
    <location>
        <begin position="334"/>
        <end position="354"/>
    </location>
</feature>
<dbReference type="Pfam" id="PF07690">
    <property type="entry name" value="MFS_1"/>
    <property type="match status" value="1"/>
</dbReference>
<dbReference type="InterPro" id="IPR004638">
    <property type="entry name" value="EmrB-like"/>
</dbReference>
<evidence type="ECO:0000256" key="2">
    <source>
        <dbReference type="ARBA" id="ARBA00022448"/>
    </source>
</evidence>
<keyword evidence="5 8" id="KW-1133">Transmembrane helix</keyword>
<dbReference type="Gene3D" id="1.20.1250.20">
    <property type="entry name" value="MFS general substrate transporter like domains"/>
    <property type="match status" value="1"/>
</dbReference>
<dbReference type="InterPro" id="IPR036259">
    <property type="entry name" value="MFS_trans_sf"/>
</dbReference>
<feature type="transmembrane region" description="Helical" evidence="8">
    <location>
        <begin position="168"/>
        <end position="185"/>
    </location>
</feature>
<evidence type="ECO:0000313" key="11">
    <source>
        <dbReference type="Proteomes" id="UP001229422"/>
    </source>
</evidence>